<reference evidence="1" key="1">
    <citation type="journal article" date="2021" name="New Phytol.">
        <title>Evolutionary innovations through gain and loss of genes in the ectomycorrhizal Boletales.</title>
        <authorList>
            <person name="Wu G."/>
            <person name="Miyauchi S."/>
            <person name="Morin E."/>
            <person name="Kuo A."/>
            <person name="Drula E."/>
            <person name="Varga T."/>
            <person name="Kohler A."/>
            <person name="Feng B."/>
            <person name="Cao Y."/>
            <person name="Lipzen A."/>
            <person name="Daum C."/>
            <person name="Hundley H."/>
            <person name="Pangilinan J."/>
            <person name="Johnson J."/>
            <person name="Barry K."/>
            <person name="LaButti K."/>
            <person name="Ng V."/>
            <person name="Ahrendt S."/>
            <person name="Min B."/>
            <person name="Choi I.G."/>
            <person name="Park H."/>
            <person name="Plett J.M."/>
            <person name="Magnuson J."/>
            <person name="Spatafora J.W."/>
            <person name="Nagy L.G."/>
            <person name="Henrissat B."/>
            <person name="Grigoriev I.V."/>
            <person name="Yang Z.L."/>
            <person name="Xu J."/>
            <person name="Martin F.M."/>
        </authorList>
    </citation>
    <scope>NUCLEOTIDE SEQUENCE</scope>
    <source>
        <strain evidence="1">KUC20120723A-06</strain>
    </source>
</reference>
<protein>
    <submittedName>
        <fullName evidence="1">Uncharacterized protein</fullName>
    </submittedName>
</protein>
<sequence>MSWLPWRSGLVLAVSTSLALVTVYAGNTTCLSGQLDWYTDAVGESPCITYQRMRQICDNNYEVPSFRPTTPGDNCDSQVVDCCCNSMAFTLSMLCMNCQQDASDGDVTGIDAGNGSYSMYLSPGGVFCGQASNGTLPADITTAICNSNIKLDSWLNRSFWSNGAWYYDWTREYAVEQQAINNNNTWTMCGNQVSTTSTSSASTYNPTAPTTPSNSTPSGSTPSSSPSRNHRRRCWRNCCGDSFNSRCVVV</sequence>
<name>A0ACB8B428_9AGAM</name>
<gene>
    <name evidence="1" type="ORF">BV22DRAFT_837870</name>
</gene>
<comment type="caution">
    <text evidence="1">The sequence shown here is derived from an EMBL/GenBank/DDBJ whole genome shotgun (WGS) entry which is preliminary data.</text>
</comment>
<keyword evidence="2" id="KW-1185">Reference proteome</keyword>
<evidence type="ECO:0000313" key="1">
    <source>
        <dbReference type="EMBL" id="KAH7919923.1"/>
    </source>
</evidence>
<dbReference type="Proteomes" id="UP000790709">
    <property type="component" value="Unassembled WGS sequence"/>
</dbReference>
<dbReference type="EMBL" id="MU266618">
    <property type="protein sequence ID" value="KAH7919923.1"/>
    <property type="molecule type" value="Genomic_DNA"/>
</dbReference>
<accession>A0ACB8B428</accession>
<proteinExistence type="predicted"/>
<evidence type="ECO:0000313" key="2">
    <source>
        <dbReference type="Proteomes" id="UP000790709"/>
    </source>
</evidence>
<organism evidence="1 2">
    <name type="scientific">Leucogyrophana mollusca</name>
    <dbReference type="NCBI Taxonomy" id="85980"/>
    <lineage>
        <taxon>Eukaryota</taxon>
        <taxon>Fungi</taxon>
        <taxon>Dikarya</taxon>
        <taxon>Basidiomycota</taxon>
        <taxon>Agaricomycotina</taxon>
        <taxon>Agaricomycetes</taxon>
        <taxon>Agaricomycetidae</taxon>
        <taxon>Boletales</taxon>
        <taxon>Boletales incertae sedis</taxon>
        <taxon>Leucogyrophana</taxon>
    </lineage>
</organism>